<name>A0ABU6NPT3_9BACI</name>
<evidence type="ECO:0000313" key="1">
    <source>
        <dbReference type="EMBL" id="MED4129729.1"/>
    </source>
</evidence>
<reference evidence="1 2" key="1">
    <citation type="submission" date="2023-03" db="EMBL/GenBank/DDBJ databases">
        <title>Bacillus Genome Sequencing.</title>
        <authorList>
            <person name="Dunlap C."/>
        </authorList>
    </citation>
    <scope>NUCLEOTIDE SEQUENCE [LARGE SCALE GENOMIC DNA]</scope>
    <source>
        <strain evidence="1 2">B-4107</strain>
    </source>
</reference>
<protein>
    <recommendedName>
        <fullName evidence="3">Antirestriction protein ArdA</fullName>
    </recommendedName>
</protein>
<organism evidence="1 2">
    <name type="scientific">Shouchella miscanthi</name>
    <dbReference type="NCBI Taxonomy" id="2598861"/>
    <lineage>
        <taxon>Bacteria</taxon>
        <taxon>Bacillati</taxon>
        <taxon>Bacillota</taxon>
        <taxon>Bacilli</taxon>
        <taxon>Bacillales</taxon>
        <taxon>Bacillaceae</taxon>
        <taxon>Shouchella</taxon>
    </lineage>
</organism>
<gene>
    <name evidence="1" type="ORF">P5F74_16455</name>
</gene>
<dbReference type="RefSeq" id="WP_328238375.1">
    <property type="nucleotide sequence ID" value="NZ_JAROAS010000040.1"/>
</dbReference>
<comment type="caution">
    <text evidence="1">The sequence shown here is derived from an EMBL/GenBank/DDBJ whole genome shotgun (WGS) entry which is preliminary data.</text>
</comment>
<accession>A0ABU6NPT3</accession>
<evidence type="ECO:0008006" key="3">
    <source>
        <dbReference type="Google" id="ProtNLM"/>
    </source>
</evidence>
<dbReference type="EMBL" id="JAROAS010000040">
    <property type="protein sequence ID" value="MED4129729.1"/>
    <property type="molecule type" value="Genomic_DNA"/>
</dbReference>
<keyword evidence="2" id="KW-1185">Reference proteome</keyword>
<evidence type="ECO:0000313" key="2">
    <source>
        <dbReference type="Proteomes" id="UP001341820"/>
    </source>
</evidence>
<proteinExistence type="predicted"/>
<dbReference type="Proteomes" id="UP001341820">
    <property type="component" value="Unassembled WGS sequence"/>
</dbReference>
<sequence length="209" mass="24480">MFAELGDLFDNSLEKAESMNEESDQFEIFNISIGETEELNDYADDTINVYSSPQVDEELEKWLFRINFESQYAGVNLSDSELMEDSIKAMQKRQVTLLFANDVYGVDFEEEKVRSMIEEEMSTIKEYGHYEDVILTVADNLGLTEDEFLYDFEYDNFLNMFAWREILPSLEAKHPIELNEDTFSHNERLIEAYNNEVISYAKELGIDLR</sequence>